<organism evidence="2 3">
    <name type="scientific">Calicophoron daubneyi</name>
    <name type="common">Rumen fluke</name>
    <name type="synonym">Paramphistomum daubneyi</name>
    <dbReference type="NCBI Taxonomy" id="300641"/>
    <lineage>
        <taxon>Eukaryota</taxon>
        <taxon>Metazoa</taxon>
        <taxon>Spiralia</taxon>
        <taxon>Lophotrochozoa</taxon>
        <taxon>Platyhelminthes</taxon>
        <taxon>Trematoda</taxon>
        <taxon>Digenea</taxon>
        <taxon>Plagiorchiida</taxon>
        <taxon>Pronocephalata</taxon>
        <taxon>Paramphistomoidea</taxon>
        <taxon>Paramphistomidae</taxon>
        <taxon>Calicophoron</taxon>
    </lineage>
</organism>
<accession>A0AAV2U2C7</accession>
<dbReference type="EMBL" id="CAXLJL010000933">
    <property type="protein sequence ID" value="CAL5141870.1"/>
    <property type="molecule type" value="Genomic_DNA"/>
</dbReference>
<reference evidence="2" key="1">
    <citation type="submission" date="2024-06" db="EMBL/GenBank/DDBJ databases">
        <authorList>
            <person name="Liu X."/>
            <person name="Lenzi L."/>
            <person name="Haldenby T S."/>
            <person name="Uol C."/>
        </authorList>
    </citation>
    <scope>NUCLEOTIDE SEQUENCE</scope>
</reference>
<dbReference type="GO" id="GO:0046983">
    <property type="term" value="F:protein dimerization activity"/>
    <property type="evidence" value="ECO:0007669"/>
    <property type="project" value="InterPro"/>
</dbReference>
<comment type="caution">
    <text evidence="2">The sequence shown here is derived from an EMBL/GenBank/DDBJ whole genome shotgun (WGS) entry which is preliminary data.</text>
</comment>
<evidence type="ECO:0000256" key="1">
    <source>
        <dbReference type="SAM" id="MobiDB-lite"/>
    </source>
</evidence>
<proteinExistence type="predicted"/>
<protein>
    <submittedName>
        <fullName evidence="2">Uncharacterized protein</fullName>
    </submittedName>
</protein>
<feature type="region of interest" description="Disordered" evidence="1">
    <location>
        <begin position="71"/>
        <end position="91"/>
    </location>
</feature>
<name>A0AAV2U2C7_CALDB</name>
<dbReference type="AlphaFoldDB" id="A0AAV2U2C7"/>
<evidence type="ECO:0000313" key="3">
    <source>
        <dbReference type="Proteomes" id="UP001497525"/>
    </source>
</evidence>
<dbReference type="Gene3D" id="4.10.280.10">
    <property type="entry name" value="Helix-loop-helix DNA-binding domain"/>
    <property type="match status" value="1"/>
</dbReference>
<dbReference type="Proteomes" id="UP001497525">
    <property type="component" value="Unassembled WGS sequence"/>
</dbReference>
<dbReference type="InterPro" id="IPR036638">
    <property type="entry name" value="HLH_DNA-bd_sf"/>
</dbReference>
<evidence type="ECO:0000313" key="2">
    <source>
        <dbReference type="EMBL" id="CAL5141870.1"/>
    </source>
</evidence>
<sequence>MERRRRACISDKMNALYNLAMSIIGEDPMQYQKTEKADILNVCYAVFENVVNVINEQPDVRQRVQKLSDQFRNKTTPPHPPSNESHVQNTQSLESKWIEGEDRENCPPSAVVQMTLGNRNYGSNISEGESVCQPKIRTAQKSSTPSGTPLRRLQPCFNPTCLNNDPSNPQFSRNQSSAQMNTHYGHYILSPYSVRLPLKCRMSANKLKLQPNFDWTLTCQPCPLQPGDRSGDSSAKYPSAEMPLNILSSDEVLRQHSKTLNSGQSNSFVWRPYLD</sequence>
<gene>
    <name evidence="2" type="ORF">CDAUBV1_LOCUS17171</name>
</gene>